<dbReference type="InterPro" id="IPR046826">
    <property type="entry name" value="PDH_N"/>
</dbReference>
<feature type="domain" description="Prephenate/arogenate dehydrogenase" evidence="3">
    <location>
        <begin position="15"/>
        <end position="301"/>
    </location>
</feature>
<feature type="transmembrane region" description="Helical" evidence="2">
    <location>
        <begin position="12"/>
        <end position="33"/>
    </location>
</feature>
<organism evidence="4 5">
    <name type="scientific">Pigmentiphaga humi</name>
    <dbReference type="NCBI Taxonomy" id="2478468"/>
    <lineage>
        <taxon>Bacteria</taxon>
        <taxon>Pseudomonadati</taxon>
        <taxon>Pseudomonadota</taxon>
        <taxon>Betaproteobacteria</taxon>
        <taxon>Burkholderiales</taxon>
        <taxon>Alcaligenaceae</taxon>
        <taxon>Pigmentiphaga</taxon>
    </lineage>
</organism>
<dbReference type="SUPFAM" id="SSF51735">
    <property type="entry name" value="NAD(P)-binding Rossmann-fold domains"/>
    <property type="match status" value="1"/>
</dbReference>
<dbReference type="GO" id="GO:0008977">
    <property type="term" value="F:prephenate dehydrogenase (NAD+) activity"/>
    <property type="evidence" value="ECO:0007669"/>
    <property type="project" value="InterPro"/>
</dbReference>
<dbReference type="InterPro" id="IPR008927">
    <property type="entry name" value="6-PGluconate_DH-like_C_sf"/>
</dbReference>
<keyword evidence="2" id="KW-1133">Transmembrane helix</keyword>
<dbReference type="AlphaFoldDB" id="A0A3P4AZL9"/>
<evidence type="ECO:0000313" key="5">
    <source>
        <dbReference type="Proteomes" id="UP000277294"/>
    </source>
</evidence>
<dbReference type="RefSeq" id="WP_124078369.1">
    <property type="nucleotide sequence ID" value="NZ_UWPJ01000009.1"/>
</dbReference>
<dbReference type="FunFam" id="3.40.50.720:FF:000208">
    <property type="entry name" value="Prephenate dehydrogenase"/>
    <property type="match status" value="1"/>
</dbReference>
<keyword evidence="2" id="KW-0472">Membrane</keyword>
<keyword evidence="1" id="KW-0560">Oxidoreductase</keyword>
<dbReference type="OrthoDB" id="9809920at2"/>
<dbReference type="EMBL" id="UWPJ01000009">
    <property type="protein sequence ID" value="VCU69011.1"/>
    <property type="molecule type" value="Genomic_DNA"/>
</dbReference>
<dbReference type="GO" id="GO:0004665">
    <property type="term" value="F:prephenate dehydrogenase (NADP+) activity"/>
    <property type="evidence" value="ECO:0007669"/>
    <property type="project" value="InterPro"/>
</dbReference>
<dbReference type="InterPro" id="IPR046825">
    <property type="entry name" value="PDH_C"/>
</dbReference>
<dbReference type="InterPro" id="IPR003099">
    <property type="entry name" value="Prephen_DH"/>
</dbReference>
<dbReference type="GO" id="GO:0006571">
    <property type="term" value="P:tyrosine biosynthetic process"/>
    <property type="evidence" value="ECO:0007669"/>
    <property type="project" value="InterPro"/>
</dbReference>
<dbReference type="SUPFAM" id="SSF48179">
    <property type="entry name" value="6-phosphogluconate dehydrogenase C-terminal domain-like"/>
    <property type="match status" value="1"/>
</dbReference>
<dbReference type="InterPro" id="IPR036291">
    <property type="entry name" value="NAD(P)-bd_dom_sf"/>
</dbReference>
<reference evidence="4 5" key="1">
    <citation type="submission" date="2018-10" db="EMBL/GenBank/DDBJ databases">
        <authorList>
            <person name="Criscuolo A."/>
        </authorList>
    </citation>
    <scope>NUCLEOTIDE SEQUENCE [LARGE SCALE GENOMIC DNA]</scope>
    <source>
        <strain evidence="4">DnA1</strain>
    </source>
</reference>
<accession>A0A3P4AZL9</accession>
<evidence type="ECO:0000256" key="1">
    <source>
        <dbReference type="ARBA" id="ARBA00023002"/>
    </source>
</evidence>
<dbReference type="Proteomes" id="UP000277294">
    <property type="component" value="Unassembled WGS sequence"/>
</dbReference>
<evidence type="ECO:0000313" key="4">
    <source>
        <dbReference type="EMBL" id="VCU69011.1"/>
    </source>
</evidence>
<dbReference type="Pfam" id="PF20463">
    <property type="entry name" value="PDH_C"/>
    <property type="match status" value="1"/>
</dbReference>
<dbReference type="InterPro" id="IPR050812">
    <property type="entry name" value="Preph/Arog_dehydrog"/>
</dbReference>
<dbReference type="PANTHER" id="PTHR21363:SF0">
    <property type="entry name" value="PREPHENATE DEHYDROGENASE [NADP(+)]"/>
    <property type="match status" value="1"/>
</dbReference>
<evidence type="ECO:0000256" key="2">
    <source>
        <dbReference type="SAM" id="Phobius"/>
    </source>
</evidence>
<dbReference type="PROSITE" id="PS51176">
    <property type="entry name" value="PDH_ADH"/>
    <property type="match status" value="1"/>
</dbReference>
<dbReference type="Pfam" id="PF02153">
    <property type="entry name" value="PDH_N"/>
    <property type="match status" value="1"/>
</dbReference>
<keyword evidence="2" id="KW-0812">Transmembrane</keyword>
<name>A0A3P4AZL9_9BURK</name>
<dbReference type="Gene3D" id="1.10.3660.10">
    <property type="entry name" value="6-phosphogluconate dehydrogenase C-terminal like domain"/>
    <property type="match status" value="1"/>
</dbReference>
<evidence type="ECO:0000259" key="3">
    <source>
        <dbReference type="PROSITE" id="PS51176"/>
    </source>
</evidence>
<sequence length="305" mass="31737">MSSPEAASGGGPLIPALAVVGVGLIGGSFAAALRQAGAVGEVLGVGRRAGSLEQARRLGLVDRIATLEEAARADLVLVAVPVGATEPTLCALAPHLGPHTIVTDAGSTKSDVVAAARRALGDRVGQFVPGHPIAGSEQSGPAAAFAELYRQRTVILTPLAENPAASVELVRQAWQACGALVRDMSAAEHDTVLASVSHVPHLLAFAFMGQVLSTPDAALRMDLAGSGFRDFTRIAGGSPEMWRDIFLANREAMLAETAAIRQELERLEQTMREGDGSALRERLAAISAARRCWRAEQPESSGTTE</sequence>
<gene>
    <name evidence="4" type="primary">tyrA</name>
    <name evidence="4" type="ORF">PIGHUM_01070</name>
</gene>
<keyword evidence="5" id="KW-1185">Reference proteome</keyword>
<dbReference type="PANTHER" id="PTHR21363">
    <property type="entry name" value="PREPHENATE DEHYDROGENASE"/>
    <property type="match status" value="1"/>
</dbReference>
<dbReference type="GO" id="GO:0070403">
    <property type="term" value="F:NAD+ binding"/>
    <property type="evidence" value="ECO:0007669"/>
    <property type="project" value="InterPro"/>
</dbReference>
<protein>
    <submittedName>
        <fullName evidence="4">T-protein</fullName>
    </submittedName>
</protein>
<dbReference type="Gene3D" id="3.40.50.720">
    <property type="entry name" value="NAD(P)-binding Rossmann-like Domain"/>
    <property type="match status" value="1"/>
</dbReference>
<proteinExistence type="predicted"/>